<dbReference type="PANTHER" id="PTHR47359:SF3">
    <property type="entry name" value="NLP_P60 DOMAIN-CONTAINING PROTEIN-RELATED"/>
    <property type="match status" value="1"/>
</dbReference>
<gene>
    <name evidence="8" type="ORF">NGB36_29675</name>
</gene>
<evidence type="ECO:0000313" key="9">
    <source>
        <dbReference type="Proteomes" id="UP001057702"/>
    </source>
</evidence>
<dbReference type="InterPro" id="IPR000064">
    <property type="entry name" value="NLP_P60_dom"/>
</dbReference>
<dbReference type="Pfam" id="PF00877">
    <property type="entry name" value="NLPC_P60"/>
    <property type="match status" value="1"/>
</dbReference>
<accession>A0ABT1Q3Y7</accession>
<feature type="coiled-coil region" evidence="5">
    <location>
        <begin position="37"/>
        <end position="78"/>
    </location>
</feature>
<dbReference type="RefSeq" id="WP_255923700.1">
    <property type="nucleotide sequence ID" value="NZ_JANFNG010000038.1"/>
</dbReference>
<proteinExistence type="inferred from homology"/>
<feature type="signal peptide" evidence="6">
    <location>
        <begin position="1"/>
        <end position="31"/>
    </location>
</feature>
<evidence type="ECO:0000259" key="7">
    <source>
        <dbReference type="PROSITE" id="PS51935"/>
    </source>
</evidence>
<protein>
    <submittedName>
        <fullName evidence="8">NlpC/P60 family protein</fullName>
    </submittedName>
</protein>
<evidence type="ECO:0000256" key="6">
    <source>
        <dbReference type="SAM" id="SignalP"/>
    </source>
</evidence>
<comment type="caution">
    <text evidence="8">The sequence shown here is derived from an EMBL/GenBank/DDBJ whole genome shotgun (WGS) entry which is preliminary data.</text>
</comment>
<name>A0ABT1Q3Y7_9ACTN</name>
<dbReference type="InterPro" id="IPR051794">
    <property type="entry name" value="PG_Endopeptidase_C40"/>
</dbReference>
<evidence type="ECO:0000256" key="4">
    <source>
        <dbReference type="ARBA" id="ARBA00022807"/>
    </source>
</evidence>
<keyword evidence="2" id="KW-0645">Protease</keyword>
<evidence type="ECO:0000313" key="8">
    <source>
        <dbReference type="EMBL" id="MCQ4084634.1"/>
    </source>
</evidence>
<dbReference type="PANTHER" id="PTHR47359">
    <property type="entry name" value="PEPTIDOGLYCAN DL-ENDOPEPTIDASE CWLO"/>
    <property type="match status" value="1"/>
</dbReference>
<dbReference type="Proteomes" id="UP001057702">
    <property type="component" value="Unassembled WGS sequence"/>
</dbReference>
<evidence type="ECO:0000256" key="5">
    <source>
        <dbReference type="SAM" id="Coils"/>
    </source>
</evidence>
<dbReference type="Gene3D" id="6.10.250.3150">
    <property type="match status" value="1"/>
</dbReference>
<dbReference type="EMBL" id="JANFNG010000038">
    <property type="protein sequence ID" value="MCQ4084634.1"/>
    <property type="molecule type" value="Genomic_DNA"/>
</dbReference>
<keyword evidence="5" id="KW-0175">Coiled coil</keyword>
<reference evidence="8" key="1">
    <citation type="submission" date="2022-06" db="EMBL/GenBank/DDBJ databases">
        <title>Draft genome sequence of Streptomyces sp. RB6PN25 isolated from peat swamp forest in Thailand.</title>
        <authorList>
            <person name="Duangmal K."/>
            <person name="Klaysubun C."/>
        </authorList>
    </citation>
    <scope>NUCLEOTIDE SEQUENCE</scope>
    <source>
        <strain evidence="8">RB6PN25</strain>
    </source>
</reference>
<keyword evidence="9" id="KW-1185">Reference proteome</keyword>
<keyword evidence="6" id="KW-0732">Signal</keyword>
<organism evidence="8 9">
    <name type="scientific">Streptomyces humicola</name>
    <dbReference type="NCBI Taxonomy" id="2953240"/>
    <lineage>
        <taxon>Bacteria</taxon>
        <taxon>Bacillati</taxon>
        <taxon>Actinomycetota</taxon>
        <taxon>Actinomycetes</taxon>
        <taxon>Kitasatosporales</taxon>
        <taxon>Streptomycetaceae</taxon>
        <taxon>Streptomyces</taxon>
    </lineage>
</organism>
<keyword evidence="3" id="KW-0378">Hydrolase</keyword>
<sequence>MRTGRIRGAAAALTVLVCAAGPLATPGEAQAAGPRTLEQVRAEVDGLYRQAEAATGAYDAATQQVDQQQKDLVTLARAVVATQAQLDALTERAGALTRAQYQSGSAALPLAAQLLLSPDPQSFLDDAGVITNSQQAVVTALAQLRTTENELEEYANAATAGWGNLVAEQGKQAAAKTTIEARLARAKALLGSLESQQRAQLQQMDDEAAYRSQMSWLSSSTGSRLGATSGTADAPGARAVRFATAQIGKPYAWGAQGPSAYDCSGLTEMAWAAAGVMIPRTSQEQWAQLPHVPLDELRPGDLIVYYSDASHVALYIGGGAVIQAPRPGHMIDIAGAGSMPILGAVRPG</sequence>
<evidence type="ECO:0000256" key="2">
    <source>
        <dbReference type="ARBA" id="ARBA00022670"/>
    </source>
</evidence>
<feature type="domain" description="NlpC/P60" evidence="7">
    <location>
        <begin position="233"/>
        <end position="348"/>
    </location>
</feature>
<dbReference type="PROSITE" id="PS51935">
    <property type="entry name" value="NLPC_P60"/>
    <property type="match status" value="1"/>
</dbReference>
<evidence type="ECO:0000256" key="1">
    <source>
        <dbReference type="ARBA" id="ARBA00007074"/>
    </source>
</evidence>
<dbReference type="Gene3D" id="3.90.1720.10">
    <property type="entry name" value="endopeptidase domain like (from Nostoc punctiforme)"/>
    <property type="match status" value="1"/>
</dbReference>
<feature type="chain" id="PRO_5047450652" evidence="6">
    <location>
        <begin position="32"/>
        <end position="348"/>
    </location>
</feature>
<dbReference type="SUPFAM" id="SSF54001">
    <property type="entry name" value="Cysteine proteinases"/>
    <property type="match status" value="1"/>
</dbReference>
<keyword evidence="4" id="KW-0788">Thiol protease</keyword>
<dbReference type="InterPro" id="IPR038765">
    <property type="entry name" value="Papain-like_cys_pep_sf"/>
</dbReference>
<comment type="similarity">
    <text evidence="1">Belongs to the peptidase C40 family.</text>
</comment>
<evidence type="ECO:0000256" key="3">
    <source>
        <dbReference type="ARBA" id="ARBA00022801"/>
    </source>
</evidence>